<comment type="caution">
    <text evidence="2">The sequence shown here is derived from an EMBL/GenBank/DDBJ whole genome shotgun (WGS) entry which is preliminary data.</text>
</comment>
<dbReference type="Gene3D" id="3.40.50.1110">
    <property type="entry name" value="SGNH hydrolase"/>
    <property type="match status" value="1"/>
</dbReference>
<evidence type="ECO:0000313" key="3">
    <source>
        <dbReference type="Proteomes" id="UP001142393"/>
    </source>
</evidence>
<evidence type="ECO:0000256" key="1">
    <source>
        <dbReference type="SAM" id="Phobius"/>
    </source>
</evidence>
<keyword evidence="1" id="KW-1133">Transmembrane helix</keyword>
<dbReference type="AlphaFoldDB" id="A0A9W8P9R0"/>
<dbReference type="SUPFAM" id="SSF52266">
    <property type="entry name" value="SGNH hydrolase"/>
    <property type="match status" value="1"/>
</dbReference>
<dbReference type="EMBL" id="JANVFU010000001">
    <property type="protein sequence ID" value="KAJ3749894.1"/>
    <property type="molecule type" value="Genomic_DNA"/>
</dbReference>
<accession>A0A9W8P9R0</accession>
<sequence>MGRISAPRPVTRSVYYFLIVGVVLLSIVLYLTLFVFIYSDAEGNSTFSFGSPLSFCSSNANQHAAELPPTITTTTIIARPTHLATAEVTTTPVEAITNPEPAYCNYCTSTDEVCKRYGSFNLARSRAYEGPNARLKRVLRKVRSGQKIKIGIIGGSVSKGHGLRDRRHNWSHIYAEYIRETFATSTSSDPANVEVELINGSVGATVSQYMETCFREHIPEDVDLVIIELAINDQRLEFLAKGYENLIRAIFALPQQPAIINIQVMALMFPTITMGGDLHTAVAQYYDTPILSLRNVLLPHILRSTQLNSSDNSLEEYWFNHDQNGVDLRHISLHGHRMLGDLLKSFTSRVACEGWREEQAQHASMSGKDSDVVGGWDWVPYDSDRYEGLTLSLPNPNEGEQVSEYVPRLSLFQKFDHTTALRPAIPFCRTATTLSGNGELSSPYAHLLEALPAPLSTDGPDAFAMWNHPQNPGKVWLTGRKPGVKAAFTVQTSALGRIRVTYLRSGSYGLGSAWCWVDDNRNAGKRLDGHWQYKDVHVANSEVIAENATPGEHILTCEIMKETRDPAGGTEFRIVAVDAL</sequence>
<name>A0A9W8P9R0_9AGAR</name>
<feature type="transmembrane region" description="Helical" evidence="1">
    <location>
        <begin position="14"/>
        <end position="38"/>
    </location>
</feature>
<dbReference type="CDD" id="cd00229">
    <property type="entry name" value="SGNH_hydrolase"/>
    <property type="match status" value="1"/>
</dbReference>
<evidence type="ECO:0008006" key="4">
    <source>
        <dbReference type="Google" id="ProtNLM"/>
    </source>
</evidence>
<protein>
    <recommendedName>
        <fullName evidence="4">Capsule structure designer protein</fullName>
    </recommendedName>
</protein>
<proteinExistence type="predicted"/>
<organism evidence="2 3">
    <name type="scientific">Lentinula detonsa</name>
    <dbReference type="NCBI Taxonomy" id="2804962"/>
    <lineage>
        <taxon>Eukaryota</taxon>
        <taxon>Fungi</taxon>
        <taxon>Dikarya</taxon>
        <taxon>Basidiomycota</taxon>
        <taxon>Agaricomycotina</taxon>
        <taxon>Agaricomycetes</taxon>
        <taxon>Agaricomycetidae</taxon>
        <taxon>Agaricales</taxon>
        <taxon>Marasmiineae</taxon>
        <taxon>Omphalotaceae</taxon>
        <taxon>Lentinula</taxon>
    </lineage>
</organism>
<dbReference type="InterPro" id="IPR036514">
    <property type="entry name" value="SGNH_hydro_sf"/>
</dbReference>
<keyword evidence="1" id="KW-0472">Membrane</keyword>
<reference evidence="2 3" key="1">
    <citation type="journal article" date="2023" name="Proc. Natl. Acad. Sci. U.S.A.">
        <title>A global phylogenomic analysis of the shiitake genus Lentinula.</title>
        <authorList>
            <person name="Sierra-Patev S."/>
            <person name="Min B."/>
            <person name="Naranjo-Ortiz M."/>
            <person name="Looney B."/>
            <person name="Konkel Z."/>
            <person name="Slot J.C."/>
            <person name="Sakamoto Y."/>
            <person name="Steenwyk J.L."/>
            <person name="Rokas A."/>
            <person name="Carro J."/>
            <person name="Camarero S."/>
            <person name="Ferreira P."/>
            <person name="Molpeceres G."/>
            <person name="Ruiz-Duenas F.J."/>
            <person name="Serrano A."/>
            <person name="Henrissat B."/>
            <person name="Drula E."/>
            <person name="Hughes K.W."/>
            <person name="Mata J.L."/>
            <person name="Ishikawa N.K."/>
            <person name="Vargas-Isla R."/>
            <person name="Ushijima S."/>
            <person name="Smith C.A."/>
            <person name="Donoghue J."/>
            <person name="Ahrendt S."/>
            <person name="Andreopoulos W."/>
            <person name="He G."/>
            <person name="LaButti K."/>
            <person name="Lipzen A."/>
            <person name="Ng V."/>
            <person name="Riley R."/>
            <person name="Sandor L."/>
            <person name="Barry K."/>
            <person name="Martinez A.T."/>
            <person name="Xiao Y."/>
            <person name="Gibbons J.G."/>
            <person name="Terashima K."/>
            <person name="Grigoriev I.V."/>
            <person name="Hibbett D."/>
        </authorList>
    </citation>
    <scope>NUCLEOTIDE SEQUENCE [LARGE SCALE GENOMIC DNA]</scope>
    <source>
        <strain evidence="2 3">TFB7810</strain>
    </source>
</reference>
<keyword evidence="3" id="KW-1185">Reference proteome</keyword>
<dbReference type="PANTHER" id="PTHR34407:SF1">
    <property type="entry name" value="SGNH HYDROLASE-TYPE ESTERASE DOMAIN-CONTAINING PROTEIN"/>
    <property type="match status" value="1"/>
</dbReference>
<gene>
    <name evidence="2" type="ORF">DFH05DRAFT_1464898</name>
</gene>
<evidence type="ECO:0000313" key="2">
    <source>
        <dbReference type="EMBL" id="KAJ3749894.1"/>
    </source>
</evidence>
<keyword evidence="1" id="KW-0812">Transmembrane</keyword>
<dbReference type="Proteomes" id="UP001142393">
    <property type="component" value="Unassembled WGS sequence"/>
</dbReference>
<dbReference type="PANTHER" id="PTHR34407">
    <property type="entry name" value="EXPRESSED PROTEIN"/>
    <property type="match status" value="1"/>
</dbReference>